<evidence type="ECO:0000256" key="2">
    <source>
        <dbReference type="ARBA" id="ARBA00022737"/>
    </source>
</evidence>
<accession>A0ABN2B9C8</accession>
<dbReference type="Proteomes" id="UP001501470">
    <property type="component" value="Unassembled WGS sequence"/>
</dbReference>
<dbReference type="PANTHER" id="PTHR19848">
    <property type="entry name" value="WD40 REPEAT PROTEIN"/>
    <property type="match status" value="1"/>
</dbReference>
<reference evidence="5 6" key="1">
    <citation type="journal article" date="2019" name="Int. J. Syst. Evol. Microbiol.">
        <title>The Global Catalogue of Microorganisms (GCM) 10K type strain sequencing project: providing services to taxonomists for standard genome sequencing and annotation.</title>
        <authorList>
            <consortium name="The Broad Institute Genomics Platform"/>
            <consortium name="The Broad Institute Genome Sequencing Center for Infectious Disease"/>
            <person name="Wu L."/>
            <person name="Ma J."/>
        </authorList>
    </citation>
    <scope>NUCLEOTIDE SEQUENCE [LARGE SCALE GENOMIC DNA]</scope>
    <source>
        <strain evidence="5 6">JCM 15933</strain>
    </source>
</reference>
<dbReference type="InterPro" id="IPR001680">
    <property type="entry name" value="WD40_rpt"/>
</dbReference>
<feature type="repeat" description="WD" evidence="3">
    <location>
        <begin position="25"/>
        <end position="66"/>
    </location>
</feature>
<feature type="domain" description="Anaphase-promoting complex subunit 4-like WD40" evidence="4">
    <location>
        <begin position="10"/>
        <end position="67"/>
    </location>
</feature>
<dbReference type="InterPro" id="IPR036322">
    <property type="entry name" value="WD40_repeat_dom_sf"/>
</dbReference>
<dbReference type="Pfam" id="PF12894">
    <property type="entry name" value="ANAPC4_WD40"/>
    <property type="match status" value="1"/>
</dbReference>
<keyword evidence="6" id="KW-1185">Reference proteome</keyword>
<comment type="caution">
    <text evidence="5">The sequence shown here is derived from an EMBL/GenBank/DDBJ whole genome shotgun (WGS) entry which is preliminary data.</text>
</comment>
<evidence type="ECO:0000256" key="3">
    <source>
        <dbReference type="PROSITE-ProRule" id="PRU00221"/>
    </source>
</evidence>
<keyword evidence="2" id="KW-0677">Repeat</keyword>
<evidence type="ECO:0000259" key="4">
    <source>
        <dbReference type="Pfam" id="PF12894"/>
    </source>
</evidence>
<dbReference type="PROSITE" id="PS50294">
    <property type="entry name" value="WD_REPEATS_REGION"/>
    <property type="match status" value="1"/>
</dbReference>
<dbReference type="PROSITE" id="PS50082">
    <property type="entry name" value="WD_REPEATS_2"/>
    <property type="match status" value="2"/>
</dbReference>
<evidence type="ECO:0000313" key="6">
    <source>
        <dbReference type="Proteomes" id="UP001501470"/>
    </source>
</evidence>
<keyword evidence="1 3" id="KW-0853">WD repeat</keyword>
<dbReference type="SMART" id="SM00320">
    <property type="entry name" value="WD40"/>
    <property type="match status" value="5"/>
</dbReference>
<evidence type="ECO:0000256" key="1">
    <source>
        <dbReference type="ARBA" id="ARBA00022574"/>
    </source>
</evidence>
<dbReference type="RefSeq" id="WP_344505896.1">
    <property type="nucleotide sequence ID" value="NZ_BAAAQD010000013.1"/>
</dbReference>
<gene>
    <name evidence="5" type="ORF">GCM10009827_062440</name>
</gene>
<dbReference type="PANTHER" id="PTHR19848:SF8">
    <property type="entry name" value="F-BOX AND WD REPEAT DOMAIN CONTAINING 7"/>
    <property type="match status" value="1"/>
</dbReference>
<dbReference type="InterPro" id="IPR024977">
    <property type="entry name" value="Apc4-like_WD40_dom"/>
</dbReference>
<sequence length="252" mass="26733">MLATAAGHPKIRLLDVDTGRVVTELNGDQQQIRQMAYSPDGQLLAAADGSTTVRLWKARTGHLHHLLSKFGAATGSVAFTPDSSLLATAGAGDIGLWDPATGKQVNRLRHNTVFSYCAVAFSGDGTYLAGSTTNGRVVLWETDTWQVVRDVTVAGAYAPVWDVAFEPGGTVFVTGDDEGTMSAWDAATGRQTGSILALPPDRFRRRGSAVCVVRFSASGRYLTAATGLHDVRLWAVTTPRPAAPPPRDRGSP</sequence>
<feature type="repeat" description="WD" evidence="3">
    <location>
        <begin position="153"/>
        <end position="194"/>
    </location>
</feature>
<organism evidence="5 6">
    <name type="scientific">Dactylosporangium maewongense</name>
    <dbReference type="NCBI Taxonomy" id="634393"/>
    <lineage>
        <taxon>Bacteria</taxon>
        <taxon>Bacillati</taxon>
        <taxon>Actinomycetota</taxon>
        <taxon>Actinomycetes</taxon>
        <taxon>Micromonosporales</taxon>
        <taxon>Micromonosporaceae</taxon>
        <taxon>Dactylosporangium</taxon>
    </lineage>
</organism>
<dbReference type="InterPro" id="IPR015943">
    <property type="entry name" value="WD40/YVTN_repeat-like_dom_sf"/>
</dbReference>
<dbReference type="SUPFAM" id="SSF50978">
    <property type="entry name" value="WD40 repeat-like"/>
    <property type="match status" value="1"/>
</dbReference>
<protein>
    <recommendedName>
        <fullName evidence="4">Anaphase-promoting complex subunit 4-like WD40 domain-containing protein</fullName>
    </recommendedName>
</protein>
<dbReference type="Gene3D" id="2.130.10.10">
    <property type="entry name" value="YVTN repeat-like/Quinoprotein amine dehydrogenase"/>
    <property type="match status" value="2"/>
</dbReference>
<dbReference type="EMBL" id="BAAAQD010000013">
    <property type="protein sequence ID" value="GAA1535630.1"/>
    <property type="molecule type" value="Genomic_DNA"/>
</dbReference>
<dbReference type="Pfam" id="PF00400">
    <property type="entry name" value="WD40"/>
    <property type="match status" value="3"/>
</dbReference>
<proteinExistence type="predicted"/>
<evidence type="ECO:0000313" key="5">
    <source>
        <dbReference type="EMBL" id="GAA1535630.1"/>
    </source>
</evidence>
<name>A0ABN2B9C8_9ACTN</name>